<reference evidence="1 2" key="1">
    <citation type="submission" date="2019-10" db="EMBL/GenBank/DDBJ databases">
        <title>A soil myxobacterium in the family Polyangiaceae.</title>
        <authorList>
            <person name="Li Y."/>
            <person name="Wang J."/>
        </authorList>
    </citation>
    <scope>NUCLEOTIDE SEQUENCE [LARGE SCALE GENOMIC DNA]</scope>
    <source>
        <strain evidence="1 2">DSM 14734</strain>
    </source>
</reference>
<sequence>MSARASSKRSGVRTLFSFGLLGCAMLALVPLGCAATIRHRADDRPRVPAATAERVRACIDELGGELGTGYYTFDTTVKVDEEGRVVEVKGKGVPHPELAICMRIALRGMTVPEELLRVRELRLPESAAKTNGQGPDEPGLVGHPAVAVVVVVALADVIIDVGTTVLVLAAAVEMTGEIAKTVQKRDDDPCQEPLNDCLDSRRQSRDGGRWKHSICVTCLDKCRNEGKWPDGVMMSKWERCK</sequence>
<organism evidence="1 2">
    <name type="scientific">Polyangium spumosum</name>
    <dbReference type="NCBI Taxonomy" id="889282"/>
    <lineage>
        <taxon>Bacteria</taxon>
        <taxon>Pseudomonadati</taxon>
        <taxon>Myxococcota</taxon>
        <taxon>Polyangia</taxon>
        <taxon>Polyangiales</taxon>
        <taxon>Polyangiaceae</taxon>
        <taxon>Polyangium</taxon>
    </lineage>
</organism>
<dbReference type="EMBL" id="WJIE01000009">
    <property type="protein sequence ID" value="MRG95775.1"/>
    <property type="molecule type" value="Genomic_DNA"/>
</dbReference>
<evidence type="ECO:0000313" key="1">
    <source>
        <dbReference type="EMBL" id="MRG95775.1"/>
    </source>
</evidence>
<keyword evidence="2" id="KW-1185">Reference proteome</keyword>
<dbReference type="RefSeq" id="WP_153822593.1">
    <property type="nucleotide sequence ID" value="NZ_WJIE01000009.1"/>
</dbReference>
<accession>A0A6N7PZR0</accession>
<name>A0A6N7PZR0_9BACT</name>
<dbReference type="OrthoDB" id="7123864at2"/>
<protein>
    <submittedName>
        <fullName evidence="1">Uncharacterized protein</fullName>
    </submittedName>
</protein>
<comment type="caution">
    <text evidence="1">The sequence shown here is derived from an EMBL/GenBank/DDBJ whole genome shotgun (WGS) entry which is preliminary data.</text>
</comment>
<gene>
    <name evidence="1" type="ORF">GF068_28230</name>
</gene>
<evidence type="ECO:0000313" key="2">
    <source>
        <dbReference type="Proteomes" id="UP000440224"/>
    </source>
</evidence>
<proteinExistence type="predicted"/>
<dbReference type="Proteomes" id="UP000440224">
    <property type="component" value="Unassembled WGS sequence"/>
</dbReference>
<dbReference type="AlphaFoldDB" id="A0A6N7PZR0"/>